<keyword evidence="4" id="KW-1185">Reference proteome</keyword>
<dbReference type="PROSITE" id="PS50206">
    <property type="entry name" value="RHODANESE_3"/>
    <property type="match status" value="1"/>
</dbReference>
<organism evidence="3 4">
    <name type="scientific">Thalassolituus marinus</name>
    <dbReference type="NCBI Taxonomy" id="671053"/>
    <lineage>
        <taxon>Bacteria</taxon>
        <taxon>Pseudomonadati</taxon>
        <taxon>Pseudomonadota</taxon>
        <taxon>Gammaproteobacteria</taxon>
        <taxon>Oceanospirillales</taxon>
        <taxon>Oceanospirillaceae</taxon>
        <taxon>Thalassolituus</taxon>
    </lineage>
</organism>
<feature type="domain" description="Rhodanese" evidence="2">
    <location>
        <begin position="17"/>
        <end position="95"/>
    </location>
</feature>
<name>A0ABS7ZU64_9GAMM</name>
<dbReference type="InterPro" id="IPR036873">
    <property type="entry name" value="Rhodanese-like_dom_sf"/>
</dbReference>
<dbReference type="InterPro" id="IPR052367">
    <property type="entry name" value="Thiosulfate_ST/Rhodanese-like"/>
</dbReference>
<sequence length="104" mass="11274">MKVLYTIALWMFTTVAMAADIVWIDVRSAAEFQSGHKEGAINIPHTEIVAGVEKLQLAKDAEINLYCRSGRRAGAAQSDLQQSGYSRVKNIGGLTDALNYSAAD</sequence>
<dbReference type="SUPFAM" id="SSF52821">
    <property type="entry name" value="Rhodanese/Cell cycle control phosphatase"/>
    <property type="match status" value="1"/>
</dbReference>
<feature type="signal peptide" evidence="1">
    <location>
        <begin position="1"/>
        <end position="18"/>
    </location>
</feature>
<evidence type="ECO:0000313" key="4">
    <source>
        <dbReference type="Proteomes" id="UP000714380"/>
    </source>
</evidence>
<evidence type="ECO:0000313" key="3">
    <source>
        <dbReference type="EMBL" id="MCA6064095.1"/>
    </source>
</evidence>
<dbReference type="PANTHER" id="PTHR45431:SF3">
    <property type="entry name" value="RHODANESE-LIKE DOMAIN-CONTAINING PROTEIN 15, CHLOROPLASTIC"/>
    <property type="match status" value="1"/>
</dbReference>
<proteinExistence type="predicted"/>
<dbReference type="PANTHER" id="PTHR45431">
    <property type="entry name" value="RHODANESE-LIKE DOMAIN-CONTAINING PROTEIN 15, CHLOROPLASTIC"/>
    <property type="match status" value="1"/>
</dbReference>
<gene>
    <name evidence="3" type="ORF">I9W95_10795</name>
</gene>
<comment type="caution">
    <text evidence="3">The sequence shown here is derived from an EMBL/GenBank/DDBJ whole genome shotgun (WGS) entry which is preliminary data.</text>
</comment>
<keyword evidence="1" id="KW-0732">Signal</keyword>
<reference evidence="3 4" key="1">
    <citation type="submission" date="2020-12" db="EMBL/GenBank/DDBJ databases">
        <title>Novel Thalassolituus-related marine hydrocarbonoclastic bacteria mediated algae-derived hydrocarbons mineralization in twilight zone of the northern South China Sea.</title>
        <authorList>
            <person name="Dong C."/>
        </authorList>
    </citation>
    <scope>NUCLEOTIDE SEQUENCE [LARGE SCALE GENOMIC DNA]</scope>
    <source>
        <strain evidence="3 4">IMCC1826</strain>
    </source>
</reference>
<dbReference type="CDD" id="cd00158">
    <property type="entry name" value="RHOD"/>
    <property type="match status" value="1"/>
</dbReference>
<protein>
    <submittedName>
        <fullName evidence="3">Rhodanese-like domain-containing protein</fullName>
    </submittedName>
</protein>
<dbReference type="Gene3D" id="3.40.250.10">
    <property type="entry name" value="Rhodanese-like domain"/>
    <property type="match status" value="1"/>
</dbReference>
<dbReference type="SMART" id="SM00450">
    <property type="entry name" value="RHOD"/>
    <property type="match status" value="1"/>
</dbReference>
<evidence type="ECO:0000259" key="2">
    <source>
        <dbReference type="PROSITE" id="PS50206"/>
    </source>
</evidence>
<dbReference type="Pfam" id="PF00581">
    <property type="entry name" value="Rhodanese"/>
    <property type="match status" value="1"/>
</dbReference>
<dbReference type="InterPro" id="IPR001763">
    <property type="entry name" value="Rhodanese-like_dom"/>
</dbReference>
<feature type="chain" id="PRO_5045719037" evidence="1">
    <location>
        <begin position="19"/>
        <end position="104"/>
    </location>
</feature>
<dbReference type="EMBL" id="JAEDAH010000054">
    <property type="protein sequence ID" value="MCA6064095.1"/>
    <property type="molecule type" value="Genomic_DNA"/>
</dbReference>
<dbReference type="RefSeq" id="WP_225674737.1">
    <property type="nucleotide sequence ID" value="NZ_JAEDAH010000054.1"/>
</dbReference>
<accession>A0ABS7ZU64</accession>
<evidence type="ECO:0000256" key="1">
    <source>
        <dbReference type="SAM" id="SignalP"/>
    </source>
</evidence>
<dbReference type="Proteomes" id="UP000714380">
    <property type="component" value="Unassembled WGS sequence"/>
</dbReference>